<dbReference type="PANTHER" id="PTHR12526:SF599">
    <property type="entry name" value="N-ACETYL-ALPHA-D-GLUCOSAMINYL L-MALATE SYNTHASE"/>
    <property type="match status" value="1"/>
</dbReference>
<dbReference type="PANTHER" id="PTHR12526">
    <property type="entry name" value="GLYCOSYLTRANSFERASE"/>
    <property type="match status" value="1"/>
</dbReference>
<organism evidence="3 4">
    <name type="scientific">Mucilaginibacter hurinus</name>
    <dbReference type="NCBI Taxonomy" id="2201324"/>
    <lineage>
        <taxon>Bacteria</taxon>
        <taxon>Pseudomonadati</taxon>
        <taxon>Bacteroidota</taxon>
        <taxon>Sphingobacteriia</taxon>
        <taxon>Sphingobacteriales</taxon>
        <taxon>Sphingobacteriaceae</taxon>
        <taxon>Mucilaginibacter</taxon>
    </lineage>
</organism>
<dbReference type="Pfam" id="PF00534">
    <property type="entry name" value="Glycos_transf_1"/>
    <property type="match status" value="1"/>
</dbReference>
<evidence type="ECO:0000313" key="3">
    <source>
        <dbReference type="EMBL" id="RCH54427.1"/>
    </source>
</evidence>
<sequence>MKIGIVCYPTFGGSGVVATELGKALADHGHQVHFVTYNQPARLDLFSENLFYHEVAVANYPLFDFPPYELALASRLVDVVRFEKLDVLHVHYAIPHASAAYMAKQILATYGINIPFVTTLHGTDITLVGQERTYKPAVTFSINESDGVTAVSEHLRADTYKFFEIKNDIKVIPNFIDLNRFSLKAKDHFRKAIAPNGEKILVHTSNFRKVKRTEDVIKIFAHVVKQIPAKLLMVGDGGERSGCEQLARDLGVSDQIRFLGKQDAIEEILSVADLFLMPSQSESFGLAALEAMACKVPVISSNAGGLPELNIDGETGFLRDVGDVDGMAESAIYILQNEERLNSFKDKALSRAKVFDLKNILPEYENYYKEVIERSRKAQ</sequence>
<dbReference type="SUPFAM" id="SSF53756">
    <property type="entry name" value="UDP-Glycosyltransferase/glycogen phosphorylase"/>
    <property type="match status" value="1"/>
</dbReference>
<evidence type="ECO:0000313" key="4">
    <source>
        <dbReference type="Proteomes" id="UP000253209"/>
    </source>
</evidence>
<dbReference type="GO" id="GO:0016757">
    <property type="term" value="F:glycosyltransferase activity"/>
    <property type="evidence" value="ECO:0007669"/>
    <property type="project" value="InterPro"/>
</dbReference>
<feature type="domain" description="Glycosyltransferase subfamily 4-like N-terminal" evidence="2">
    <location>
        <begin position="11"/>
        <end position="180"/>
    </location>
</feature>
<dbReference type="Pfam" id="PF13439">
    <property type="entry name" value="Glyco_transf_4"/>
    <property type="match status" value="1"/>
</dbReference>
<feature type="domain" description="Glycosyl transferase family 1" evidence="1">
    <location>
        <begin position="187"/>
        <end position="348"/>
    </location>
</feature>
<dbReference type="GO" id="GO:0071793">
    <property type="term" value="P:bacillithiol biosynthetic process"/>
    <property type="evidence" value="ECO:0007669"/>
    <property type="project" value="InterPro"/>
</dbReference>
<dbReference type="InterPro" id="IPR023881">
    <property type="entry name" value="Thiol_BshA"/>
</dbReference>
<proteinExistence type="predicted"/>
<dbReference type="InterPro" id="IPR001296">
    <property type="entry name" value="Glyco_trans_1"/>
</dbReference>
<dbReference type="EMBL" id="QGDC01000006">
    <property type="protein sequence ID" value="RCH54427.1"/>
    <property type="molecule type" value="Genomic_DNA"/>
</dbReference>
<evidence type="ECO:0000259" key="1">
    <source>
        <dbReference type="Pfam" id="PF00534"/>
    </source>
</evidence>
<dbReference type="OrthoDB" id="9810929at2"/>
<keyword evidence="4" id="KW-1185">Reference proteome</keyword>
<name>A0A367GLS4_9SPHI</name>
<comment type="caution">
    <text evidence="3">The sequence shown here is derived from an EMBL/GenBank/DDBJ whole genome shotgun (WGS) entry which is preliminary data.</text>
</comment>
<dbReference type="InterPro" id="IPR028098">
    <property type="entry name" value="Glyco_trans_4-like_N"/>
</dbReference>
<dbReference type="NCBIfam" id="TIGR03999">
    <property type="entry name" value="thiol_BshA"/>
    <property type="match status" value="1"/>
</dbReference>
<dbReference type="Gene3D" id="3.40.50.2000">
    <property type="entry name" value="Glycogen Phosphorylase B"/>
    <property type="match status" value="2"/>
</dbReference>
<evidence type="ECO:0000259" key="2">
    <source>
        <dbReference type="Pfam" id="PF13439"/>
    </source>
</evidence>
<dbReference type="Proteomes" id="UP000253209">
    <property type="component" value="Unassembled WGS sequence"/>
</dbReference>
<protein>
    <submittedName>
        <fullName evidence="3">N-acetyl-alpha-D-glucosaminyl L-malate synthase BshA</fullName>
    </submittedName>
</protein>
<dbReference type="AlphaFoldDB" id="A0A367GLS4"/>
<accession>A0A367GLS4</accession>
<reference evidence="3 4" key="1">
    <citation type="submission" date="2018-05" db="EMBL/GenBank/DDBJ databases">
        <title>Mucilaginibacter hurinus sp. nov., isolated from briquette warehouse soil.</title>
        <authorList>
            <person name="Choi L."/>
        </authorList>
    </citation>
    <scope>NUCLEOTIDE SEQUENCE [LARGE SCALE GENOMIC DNA]</scope>
    <source>
        <strain evidence="3 4">ZR32</strain>
    </source>
</reference>
<gene>
    <name evidence="3" type="primary">bshA</name>
    <name evidence="3" type="ORF">DJ568_11415</name>
</gene>
<dbReference type="RefSeq" id="WP_114005415.1">
    <property type="nucleotide sequence ID" value="NZ_QGDC01000006.1"/>
</dbReference>